<dbReference type="EMBL" id="SATR01000062">
    <property type="protein sequence ID" value="TFH89507.1"/>
    <property type="molecule type" value="Genomic_DNA"/>
</dbReference>
<dbReference type="SUPFAM" id="SSF47413">
    <property type="entry name" value="lambda repressor-like DNA-binding domains"/>
    <property type="match status" value="1"/>
</dbReference>
<dbReference type="InterPro" id="IPR001387">
    <property type="entry name" value="Cro/C1-type_HTH"/>
</dbReference>
<reference evidence="2 3" key="1">
    <citation type="submission" date="2019-01" db="EMBL/GenBank/DDBJ databases">
        <title>Vibrio BEI176 sp. nov, a marine bacterium isolated from China: eastern marignal seas.</title>
        <authorList>
            <person name="Li B."/>
        </authorList>
    </citation>
    <scope>NUCLEOTIDE SEQUENCE [LARGE SCALE GENOMIC DNA]</scope>
    <source>
        <strain evidence="2 3">BEI176</strain>
    </source>
</reference>
<dbReference type="GO" id="GO:0003677">
    <property type="term" value="F:DNA binding"/>
    <property type="evidence" value="ECO:0007669"/>
    <property type="project" value="InterPro"/>
</dbReference>
<name>A0A4Y8W9K1_9VIBR</name>
<evidence type="ECO:0000259" key="1">
    <source>
        <dbReference type="PROSITE" id="PS50943"/>
    </source>
</evidence>
<sequence length="151" mass="17171">MSTGYHYTECGLPNVYLKNGYTLEIFEGEEYLSIDDMNALHTVIGSNLATKPQALTGAELRFLRETFNHSRRALGDIMGVDQQTVGRWEKGESAIPKTVDLLMRQLFLESIDEDSSLRFLLEKLADSEAEAMMYDVILEVQNHQWLRVVPA</sequence>
<dbReference type="Pfam" id="PF01381">
    <property type="entry name" value="HTH_3"/>
    <property type="match status" value="1"/>
</dbReference>
<accession>A0A4Y8W9K1</accession>
<feature type="domain" description="HTH cro/C1-type" evidence="1">
    <location>
        <begin position="60"/>
        <end position="97"/>
    </location>
</feature>
<dbReference type="PROSITE" id="PS50943">
    <property type="entry name" value="HTH_CROC1"/>
    <property type="match status" value="1"/>
</dbReference>
<comment type="caution">
    <text evidence="2">The sequence shown here is derived from an EMBL/GenBank/DDBJ whole genome shotgun (WGS) entry which is preliminary data.</text>
</comment>
<dbReference type="RefSeq" id="WP_134837342.1">
    <property type="nucleotide sequence ID" value="NZ_SATR01000062.1"/>
</dbReference>
<dbReference type="Proteomes" id="UP000297753">
    <property type="component" value="Unassembled WGS sequence"/>
</dbReference>
<evidence type="ECO:0000313" key="3">
    <source>
        <dbReference type="Proteomes" id="UP000297753"/>
    </source>
</evidence>
<dbReference type="InterPro" id="IPR010982">
    <property type="entry name" value="Lambda_DNA-bd_dom_sf"/>
</dbReference>
<dbReference type="CDD" id="cd00093">
    <property type="entry name" value="HTH_XRE"/>
    <property type="match status" value="1"/>
</dbReference>
<organism evidence="2 3">
    <name type="scientific">Vibrio ouci</name>
    <dbReference type="NCBI Taxonomy" id="2499078"/>
    <lineage>
        <taxon>Bacteria</taxon>
        <taxon>Pseudomonadati</taxon>
        <taxon>Pseudomonadota</taxon>
        <taxon>Gammaproteobacteria</taxon>
        <taxon>Vibrionales</taxon>
        <taxon>Vibrionaceae</taxon>
        <taxon>Vibrio</taxon>
    </lineage>
</organism>
<dbReference type="OrthoDB" id="7365244at2"/>
<protein>
    <submittedName>
        <fullName evidence="2">Helix-turn-helix domain-containing protein</fullName>
    </submittedName>
</protein>
<evidence type="ECO:0000313" key="2">
    <source>
        <dbReference type="EMBL" id="TFH89507.1"/>
    </source>
</evidence>
<proteinExistence type="predicted"/>
<gene>
    <name evidence="2" type="ORF">ELS82_21885</name>
</gene>
<keyword evidence="3" id="KW-1185">Reference proteome</keyword>
<dbReference type="AlphaFoldDB" id="A0A4Y8W9K1"/>
<dbReference type="Gene3D" id="1.10.260.40">
    <property type="entry name" value="lambda repressor-like DNA-binding domains"/>
    <property type="match status" value="1"/>
</dbReference>